<evidence type="ECO:0000256" key="1">
    <source>
        <dbReference type="SAM" id="Phobius"/>
    </source>
</evidence>
<reference evidence="2" key="2">
    <citation type="submission" date="2013-03" db="EMBL/GenBank/DDBJ databases">
        <title>Split photosystem protein, linear topology, and growth of structural complexity in the recombination-driven plastid genome of Chromera velia.</title>
        <authorList>
            <person name="Janouskovec J."/>
            <person name="Sobotka R."/>
            <person name="Lai D.-H."/>
            <person name="Flegontov P."/>
            <person name="Konik P."/>
            <person name="Komenda J."/>
            <person name="Ali S."/>
            <person name="Prasil O."/>
            <person name="Pain A."/>
            <person name="Obornik M."/>
            <person name="Lukes J."/>
            <person name="Keeling P.J."/>
        </authorList>
    </citation>
    <scope>NUCLEOTIDE SEQUENCE</scope>
    <source>
        <strain evidence="2">CCMP2878</strain>
    </source>
</reference>
<reference evidence="2" key="1">
    <citation type="journal article" date="2010" name="Proc. Natl. Acad. Sci. U.S.A.">
        <title>A common red algal origin of the apicomplexan, dinoflagellate, and heterokont plastids.</title>
        <authorList>
            <person name="Janouskovec J."/>
            <person name="Horak A."/>
            <person name="Obornik M."/>
            <person name="Lukes J."/>
            <person name="Keeling P.J."/>
        </authorList>
    </citation>
    <scope>NUCLEOTIDE SEQUENCE</scope>
    <source>
        <strain evidence="2">CCMP2878</strain>
    </source>
</reference>
<keyword evidence="2" id="KW-0150">Chloroplast</keyword>
<proteinExistence type="predicted"/>
<sequence>MNELLRKFVLSLVRPLTQKCVTVIILQNVLVELLWRSSTLQHVSLTSFYDAISCVTLLSGGYLYLWLKTWNVTGQMQIVSLASPVWVLILWFLSMMNISLPAFSKFITFISSSLYSKWLYGHVLLILISYCTLFVGILECFISFFLALI</sequence>
<evidence type="ECO:0000313" key="2">
    <source>
        <dbReference type="EMBL" id="ADJ66526.1"/>
    </source>
</evidence>
<protein>
    <submittedName>
        <fullName evidence="2">Cytochrome c biogenesis protein</fullName>
    </submittedName>
</protein>
<feature type="transmembrane region" description="Helical" evidence="1">
    <location>
        <begin position="119"/>
        <end position="148"/>
    </location>
</feature>
<dbReference type="AlphaFoldDB" id="D9IXJ8"/>
<keyword evidence="2" id="KW-0934">Plastid</keyword>
<dbReference type="EMBL" id="HM222967">
    <property type="protein sequence ID" value="ADJ66526.1"/>
    <property type="molecule type" value="Genomic_DNA"/>
</dbReference>
<keyword evidence="1" id="KW-0812">Transmembrane</keyword>
<gene>
    <name evidence="2" type="primary">ccsA</name>
</gene>
<feature type="transmembrane region" description="Helical" evidence="1">
    <location>
        <begin position="47"/>
        <end position="65"/>
    </location>
</feature>
<name>D9IXJ8_9ALVE</name>
<geneLocation type="chloroplast" evidence="2"/>
<accession>D9IXJ8</accession>
<dbReference type="GeneID" id="9480915"/>
<dbReference type="RefSeq" id="YP_003795284.1">
    <property type="nucleotide sequence ID" value="NC_014340.2"/>
</dbReference>
<keyword evidence="1" id="KW-1133">Transmembrane helix</keyword>
<organism evidence="2">
    <name type="scientific">Chromera velia</name>
    <dbReference type="NCBI Taxonomy" id="505693"/>
    <lineage>
        <taxon>Eukaryota</taxon>
        <taxon>Sar</taxon>
        <taxon>Alveolata</taxon>
        <taxon>Colpodellida</taxon>
        <taxon>Chromeraceae</taxon>
        <taxon>Chromera</taxon>
    </lineage>
</organism>
<feature type="transmembrane region" description="Helical" evidence="1">
    <location>
        <begin position="85"/>
        <end position="107"/>
    </location>
</feature>
<keyword evidence="1" id="KW-0472">Membrane</keyword>